<dbReference type="GeneID" id="40381127"/>
<proteinExistence type="predicted"/>
<sequence>MAKSTCDGEVYIHNLATFIKSHEIQLANALLAYKKLNSNLKEVAEHPKHSQSKIDNTIGSTNSNCDSKTNFIINTSSSPNSAATSDVNKVANHDVISDKNTSFSASSPTDYNTKPDVEEELSKELSKPVRLSLSLHHLYFILGKFKDLGIHIGPMNLRLDSMDADNTSNYVSFLSEFQRNKKIDSDAQSIHSISSVKSVMSSVSALWNNFGSSKVDNTISDLKYLYSAFSKLPCLRLANEKNLKLIEGHEEYPFETATPIIVFKNIIVLEIAELEPKEVYGWHILAQKLRYLVVKKTTITDPIEVLINLVEADSVVKGEDDDLIDSDDPMNIIDNPDDNKIFKFQTTNSEGNEHHHYSNNHSHSHHYHNDKLTFRSSLSSTNIPSSHATSSLGSSFTSSKTYVSPSLPHAQTFHVSQPHGYHTLSHHHSNNSNSSNSINGNTSNNINVHYQSYHHYNHHNHYSLATDTLASLSTSPNNTYHNSRLYPDDPFSSTSQSKLSSSVHSSRRSYYYKPQKKSRFVRGSHSAHHHISTLPSLHDSKSKGHLSKRSDESTDMGKVEKKKSIEVEEAENNYWKLLKHLSFTENKIYKISSNSFDRLSNLSLLDLSYNRLTVIPTEALSKLTNLKSLNLSFNRLKSVEKFPKTLKKLTALNLRGNNISKLDSIENLSNLQKVDLRQNSIEKVTDLKPLLLLNENKVLLLSLHLLENPISRSRGYRVELFNLFNGVDYKNLIKIDGSRPGIFESRMLLDEKTSKMKFKNYIDESIISKMTASVSSMNLNSILTQQPTTKQFNKSYKIGAEIKDSTKKTEPQELNHPVLDRMSTCITTKEPRIFSGHTKIVSASPTVTSSLNELVVNNNSMSNNPQDQNKASSQLPKMVGKEKGNDSIDTFINTNPVNPMPISSSPSIKSIRNPVTVSFQSLNNDVPLNNSNNNTVILNDFAMPANRSMPPSQRTSNDFSTTSSILTNNTNAANSTENPMSRFSLASPALPVITQATTTTTTTTTIASSKTPDNILDHTTRRDYFVGEKGIDKENTRHDTKTLADDLTSEVKIVL</sequence>
<dbReference type="PRINTS" id="PR00019">
    <property type="entry name" value="LEURICHRPT"/>
</dbReference>
<dbReference type="InterPro" id="IPR003591">
    <property type="entry name" value="Leu-rich_rpt_typical-subtyp"/>
</dbReference>
<feature type="compositionally biased region" description="Polar residues" evidence="3">
    <location>
        <begin position="99"/>
        <end position="112"/>
    </location>
</feature>
<dbReference type="EMBL" id="NHMM01000002">
    <property type="protein sequence ID" value="OUT22918.1"/>
    <property type="molecule type" value="Genomic_DNA"/>
</dbReference>
<feature type="compositionally biased region" description="Low complexity" evidence="3">
    <location>
        <begin position="492"/>
        <end position="504"/>
    </location>
</feature>
<keyword evidence="1" id="KW-0433">Leucine-rich repeat</keyword>
<evidence type="ECO:0000313" key="4">
    <source>
        <dbReference type="EMBL" id="AWU73417.1"/>
    </source>
</evidence>
<dbReference type="SMART" id="SM00365">
    <property type="entry name" value="LRR_SD22"/>
    <property type="match status" value="5"/>
</dbReference>
<reference evidence="4 7" key="2">
    <citation type="submission" date="2018-06" db="EMBL/GenBank/DDBJ databases">
        <title>Population genomics shows no distinction between pathogenic Candida krusei and environmental Pichia kudriavzevii: One species, four names.</title>
        <authorList>
            <person name="Douglass A.P."/>
            <person name="Offei B."/>
            <person name="Braun-Galleani S."/>
            <person name="Coughlan A.Y."/>
            <person name="Martos A."/>
            <person name="Ortiz-Merino R.A."/>
            <person name="Byrne K.P."/>
            <person name="Wolfe K.H."/>
        </authorList>
    </citation>
    <scope>NUCLEOTIDE SEQUENCE [LARGE SCALE GENOMIC DNA]</scope>
    <source>
        <strain evidence="4 7">CBS573</strain>
    </source>
</reference>
<dbReference type="Pfam" id="PF13855">
    <property type="entry name" value="LRR_8"/>
    <property type="match status" value="1"/>
</dbReference>
<feature type="compositionally biased region" description="Basic and acidic residues" evidence="3">
    <location>
        <begin position="538"/>
        <end position="560"/>
    </location>
</feature>
<dbReference type="OrthoDB" id="676979at2759"/>
<evidence type="ECO:0000313" key="6">
    <source>
        <dbReference type="Proteomes" id="UP000195871"/>
    </source>
</evidence>
<dbReference type="Pfam" id="PF12799">
    <property type="entry name" value="LRR_4"/>
    <property type="match status" value="1"/>
</dbReference>
<dbReference type="Proteomes" id="UP000195871">
    <property type="component" value="Unassembled WGS sequence"/>
</dbReference>
<dbReference type="RefSeq" id="XP_029318894.1">
    <property type="nucleotide sequence ID" value="XM_029463034.1"/>
</dbReference>
<keyword evidence="7" id="KW-1185">Reference proteome</keyword>
<keyword evidence="2" id="KW-0677">Repeat</keyword>
<protein>
    <submittedName>
        <fullName evidence="5">Uncharacterized protein</fullName>
    </submittedName>
</protein>
<feature type="region of interest" description="Disordered" evidence="3">
    <location>
        <begin position="419"/>
        <end position="446"/>
    </location>
</feature>
<reference evidence="5 6" key="1">
    <citation type="submission" date="2017-05" db="EMBL/GenBank/DDBJ databases">
        <title>The Genome Sequence of Candida krusei Ckrusei653.</title>
        <authorList>
            <person name="Cuomo C."/>
            <person name="Forche A."/>
            <person name="Young S."/>
            <person name="Abouelleil A."/>
            <person name="Cao P."/>
            <person name="Chapman S."/>
            <person name="Cusick C."/>
            <person name="Shea T."/>
            <person name="Nusbaum C."/>
            <person name="Birren B."/>
        </authorList>
    </citation>
    <scope>NUCLEOTIDE SEQUENCE [LARGE SCALE GENOMIC DNA]</scope>
    <source>
        <strain evidence="5 6">Ckrusei653</strain>
    </source>
</reference>
<dbReference type="SMART" id="SM00369">
    <property type="entry name" value="LRR_TYP"/>
    <property type="match status" value="4"/>
</dbReference>
<feature type="region of interest" description="Disordered" evidence="3">
    <location>
        <begin position="99"/>
        <end position="119"/>
    </location>
</feature>
<dbReference type="PROSITE" id="PS51450">
    <property type="entry name" value="LRR"/>
    <property type="match status" value="4"/>
</dbReference>
<feature type="compositionally biased region" description="Low complexity" evidence="3">
    <location>
        <begin position="430"/>
        <end position="446"/>
    </location>
</feature>
<accession>A0A1Z8JQN8</accession>
<evidence type="ECO:0000256" key="1">
    <source>
        <dbReference type="ARBA" id="ARBA00022614"/>
    </source>
</evidence>
<evidence type="ECO:0000313" key="5">
    <source>
        <dbReference type="EMBL" id="OUT22918.1"/>
    </source>
</evidence>
<evidence type="ECO:0000256" key="3">
    <source>
        <dbReference type="SAM" id="MobiDB-lite"/>
    </source>
</evidence>
<dbReference type="InterPro" id="IPR025875">
    <property type="entry name" value="Leu-rich_rpt_4"/>
</dbReference>
<dbReference type="Gene3D" id="3.80.10.10">
    <property type="entry name" value="Ribonuclease Inhibitor"/>
    <property type="match status" value="2"/>
</dbReference>
<dbReference type="PANTHER" id="PTHR24366">
    <property type="entry name" value="IG(IMMUNOGLOBULIN) AND LRR(LEUCINE RICH REPEAT) DOMAINS"/>
    <property type="match status" value="1"/>
</dbReference>
<organism evidence="5 6">
    <name type="scientific">Pichia kudriavzevii</name>
    <name type="common">Yeast</name>
    <name type="synonym">Issatchenkia orientalis</name>
    <dbReference type="NCBI Taxonomy" id="4909"/>
    <lineage>
        <taxon>Eukaryota</taxon>
        <taxon>Fungi</taxon>
        <taxon>Dikarya</taxon>
        <taxon>Ascomycota</taxon>
        <taxon>Saccharomycotina</taxon>
        <taxon>Pichiomycetes</taxon>
        <taxon>Pichiales</taxon>
        <taxon>Pichiaceae</taxon>
        <taxon>Pichia</taxon>
    </lineage>
</organism>
<feature type="compositionally biased region" description="Low complexity" evidence="3">
    <location>
        <begin position="385"/>
        <end position="401"/>
    </location>
</feature>
<gene>
    <name evidence="4" type="ORF">C5L36_0A00310</name>
    <name evidence="5" type="ORF">CAS74_001219</name>
</gene>
<dbReference type="Proteomes" id="UP000249293">
    <property type="component" value="Chromosome 1"/>
</dbReference>
<dbReference type="VEuPathDB" id="FungiDB:C5L36_0A00310"/>
<evidence type="ECO:0000256" key="2">
    <source>
        <dbReference type="ARBA" id="ARBA00022737"/>
    </source>
</evidence>
<feature type="region of interest" description="Disordered" evidence="3">
    <location>
        <begin position="480"/>
        <end position="560"/>
    </location>
</feature>
<dbReference type="EMBL" id="CP028773">
    <property type="protein sequence ID" value="AWU73417.1"/>
    <property type="molecule type" value="Genomic_DNA"/>
</dbReference>
<feature type="region of interest" description="Disordered" evidence="3">
    <location>
        <begin position="378"/>
        <end position="403"/>
    </location>
</feature>
<dbReference type="SUPFAM" id="SSF52075">
    <property type="entry name" value="Outer arm dynein light chain 1"/>
    <property type="match status" value="1"/>
</dbReference>
<dbReference type="PANTHER" id="PTHR24366:SF96">
    <property type="entry name" value="LEUCINE RICH REPEAT CONTAINING 53"/>
    <property type="match status" value="1"/>
</dbReference>
<dbReference type="AlphaFoldDB" id="A0A1Z8JQN8"/>
<dbReference type="InterPro" id="IPR032675">
    <property type="entry name" value="LRR_dom_sf"/>
</dbReference>
<dbReference type="KEGG" id="pkz:C5L36_0A00310"/>
<evidence type="ECO:0000313" key="7">
    <source>
        <dbReference type="Proteomes" id="UP000249293"/>
    </source>
</evidence>
<name>A0A1Z8JQN8_PICKU</name>
<dbReference type="InterPro" id="IPR001611">
    <property type="entry name" value="Leu-rich_rpt"/>
</dbReference>
<feature type="compositionally biased region" description="Basic residues" evidence="3">
    <location>
        <begin position="514"/>
        <end position="531"/>
    </location>
</feature>